<dbReference type="InterPro" id="IPR013425">
    <property type="entry name" value="Autotrns_rpt"/>
</dbReference>
<dbReference type="CDD" id="cd01344">
    <property type="entry name" value="PL2_Passenger_AT"/>
    <property type="match status" value="1"/>
</dbReference>
<dbReference type="NCBIfam" id="TIGR01414">
    <property type="entry name" value="autotrans_barl"/>
    <property type="match status" value="1"/>
</dbReference>
<dbReference type="EMBL" id="JBHSOG010000011">
    <property type="protein sequence ID" value="MFC5768463.1"/>
    <property type="molecule type" value="Genomic_DNA"/>
</dbReference>
<dbReference type="Gene3D" id="2.40.128.130">
    <property type="entry name" value="Autotransporter beta-domain"/>
    <property type="match status" value="1"/>
</dbReference>
<name>A0ABW1AMD0_9RHOO</name>
<organism evidence="3 4">
    <name type="scientific">Thauera sinica</name>
    <dbReference type="NCBI Taxonomy" id="2665146"/>
    <lineage>
        <taxon>Bacteria</taxon>
        <taxon>Pseudomonadati</taxon>
        <taxon>Pseudomonadota</taxon>
        <taxon>Betaproteobacteria</taxon>
        <taxon>Rhodocyclales</taxon>
        <taxon>Zoogloeaceae</taxon>
        <taxon>Thauera</taxon>
    </lineage>
</organism>
<gene>
    <name evidence="3" type="ORF">ACFPTN_03665</name>
</gene>
<dbReference type="PROSITE" id="PS51208">
    <property type="entry name" value="AUTOTRANSPORTER"/>
    <property type="match status" value="1"/>
</dbReference>
<dbReference type="Gene3D" id="2.160.20.20">
    <property type="match status" value="5"/>
</dbReference>
<proteinExistence type="predicted"/>
<evidence type="ECO:0000313" key="3">
    <source>
        <dbReference type="EMBL" id="MFC5768463.1"/>
    </source>
</evidence>
<dbReference type="PANTHER" id="PTHR35037">
    <property type="entry name" value="C-TERMINAL REGION OF AIDA-LIKE PROTEIN"/>
    <property type="match status" value="1"/>
</dbReference>
<dbReference type="InterPro" id="IPR036709">
    <property type="entry name" value="Autotransporte_beta_dom_sf"/>
</dbReference>
<feature type="domain" description="Autotransporter" evidence="2">
    <location>
        <begin position="2532"/>
        <end position="2814"/>
    </location>
</feature>
<sequence length="2814" mass="280122">MCTGTTNATVGSGPSTASGATVTINGGAQLNGGNASAISLGDNATITVNSGASVLSTAGSSGGNGLWGAGRNTIEFNSNGTLTIAEGASVRALGASTNAEAINLIGSGNTVINRGLISGLNSAAIWFEDKTLGTNTIDNYGTIQRGSGSSSVIDNVIGNQSHSDVNFINRAGAVVYGGLSFASGNDTLTLFPGSVISGGFNGGGGTNALRLEGAAGSSDALPGNISNFQTLIKAGEGRWTLSGTVGSNGGGTPLAVTVQQGTLALTGNNVNFNGSVVVDPAGTLEARAQSLPPSVTDNGLVHFVQPDNGSYSGVIGGSGAVLKTGAGVLTLSGANGYAGGTTIRQGTVAIDADNRLGAAGSPLTLDGGTLEITSSFDLSPSRALTVTASDGTIQTDGGVTSTVSQGIAGAGTLTKSGAGTLILSGANTYADGTTISGGTLQIGNGGTTGSIVGDVIDNGVLAFNRSDRVSFGGTISGSGAVVHAGAGVTVLSGNNSYAGATTIASGWLYVDGSQTGATGPTTAAAGTRLGGNGIVGGDVTIADNATLAPGAEPQTPGALTIQGSLTLNPNSFLLYNLVQANVAGGALNDLTVVQGNLVLDGIIDVANQGQVFGPGVYRIINYGGTLTNNGLTIGSLVNAPASPQDTQTVVAPLTGFTVQTSIQGQVNLVNTGGLALNYWDVVPKNDDAIEGGTGTWQASPGTLNDNWTDSAGDINAPWLDGGYAIFMATPGTVTVDNGLGAVTSRGMQFASDGYRVTGQPLTLLDSTTGNITFVRVGDGTAAGAAMTATIDAELTGGGLVKEDLGTLVLDGVNTYTNGTGIFGGTLRISQDANLGVASSALIILNGSTLNTTASFDTGRTIILGSSGIGASSGTIATDAGTRLTVNGAIVEDPSLPAAALVKAGDGELVLTSTNTYSGGTTIAAGTLQLGNGGTTGSILGNVADNGVLAFNRSDTYVFGGAVSGSGELHQIGSGTTVLTNASTYSGGTAIGSGTLQLGDGGTTGSIAGDVANDGRLVFDRADRVTFDGEISGSGEVVQAGAGVTILTGDNSYDGPTTISNGWLYINGNQSAANGPTTAASGTRLGGDGTVGGDVVIADNATLGPGSQPQTPATLTIEGNLTLNPNAILFYNIVQANVAGGALNDLTVVQGDLILDGIINVVDFGQTLGPGIYRIFNYGGSLSIPNDGLQLGSYMTAPATPQEAPVATGPLTGFFVQTAVPNQVNLVNTAGLALNYWDGDAGPKNNDVINGGDGVWHADAGVGDDNNWTNNPGGNPNAPWQDTAFAVFMATPGTVTVDDTNGTVRTIGMQFASSGYLIQGDPITLVPDPASGGVSFIRVGDGTAASTAVTATIASPLNGGALFKEDLGTLILTGTNSYTGGTGISGGTLQVSRDENLGAASGALAILNGSTLRTTASFGTGRMVILGNSGIGTSSGTIETDAGTRLTLDGAIVEAPSLPAAFLTKAGDGTLVLTNANTYSGGTIVEAGTLQVGGGGTSGSILNDVDVAGGATLAFNRSDSHAFGGMVSGAGELRQIGSGSTVLTNDSTYTGGTFIDAGTLQLGNGGTTGSILGDVADEGTLAFNRSDTYTFGGIVSGGGELAQRGSGTTVLTSANTYTGGTTITQGTLQIGDGGTTGSIVGNVADEGTLAFERSDAYVFAGVVSGGGQLDQIGTGTTILTGDSTYTGRTTIAAGVLQLGDGGTSGSIVGPVVDNAVLAVDRSDAVTLPGQITGTGAFVQRGTGTTVFTANNTYSGGTTIERGTLQLGDGGSAGNFFGDVLDDGTLAFERSDLLPFTGNISGSGKVVQQGTGDTVLFGTNSYGGTTDIVAGGLYVNGDQRAATGLTTAQGGGTLGGTGIIGGSVAIAAGATLAPGDIGTVPGTLTIRQNLDLDAGSVLAYQFGQANVVGGAFNDLTVVEGDLTLAGTIDVALTEGGAFDVGIYRIISYAGSMNNGVLDIGTLPTGSDAADYFVQTAVANQVNLAYTAGLELNFWDGGDPGPEGNGQVFGGNGTWHASAGVADDDNWTNGLGIPNAAWSNAAFAIFMGAPGTVDVDEGLGEVRASGMQFASDGYRIQGGGITLVDSVATPERSLIRVGDGSEAGRAFTATIAAELRGDTTLVKTDLGTLVLEADNTYSGGTAVTGGVLQISRDANLGQAGTALSLDDGTLRTTADVDTTRPGELGELGGTLETVAGTRLGYGGAIAGPGSLTKTGDGTLVLTQANGYAGGTWVKGGTLQISTDANLGEATADLTIEGGTLHTTGDVTSARGVGINEPGGTILTDAGTAFTLNGVFTGLGTFVKDGGGTLVIAGNGAGYSSTGTVAAGTLAVDGVLGGYRLFVDQGARLEGTGQVMSVINRGTVAPGRSIGTLTIAGDYTSDGGALEIEAALGGDASPTDLLVVTGDTAGSTEVVVINRDGLGAQTSEGIRIVDVGGASGGVFTLRGDYTFEGQPAVIAGAYGYRLYKNGIANPADGDWYLRSALTNPPEPPRPPAPPLYQPGVPVYEAYPKTLLALNGLPTLQQRIGNRAWGGDSVPSGREAWGRVEASHHRFEPASSSGRADQRIETRQVQVGIDRTLRQEADGGTLIGGVNFRHGEADARIDSIYGDGSIETRGHGVGGTLTWYGADGYYVDGQAQFSWYDSDLKSAVLGKRAKGNDGTGYAVSAEAGRRIALERGYSMTPQAQVVYSSVDFDRFTDSFGAHVSPGSGDSLKTRFGVSLDYQDSSTGSAGDVRRTHVYGIANLTYEWLGGTRVEVSGTDIAQRDKRLWGEFGVGGSYTWKDGRYALYGEISADTPLDGAGRSSSLKGSAGFRARF</sequence>
<dbReference type="InterPro" id="IPR012332">
    <property type="entry name" value="Autotransporter_pectin_lyase_C"/>
</dbReference>
<protein>
    <submittedName>
        <fullName evidence="3">Autotransporter-associated beta strand repeat-containing protein</fullName>
    </submittedName>
</protein>
<reference evidence="4" key="1">
    <citation type="journal article" date="2019" name="Int. J. Syst. Evol. Microbiol.">
        <title>The Global Catalogue of Microorganisms (GCM) 10K type strain sequencing project: providing services to taxonomists for standard genome sequencing and annotation.</title>
        <authorList>
            <consortium name="The Broad Institute Genomics Platform"/>
            <consortium name="The Broad Institute Genome Sequencing Center for Infectious Disease"/>
            <person name="Wu L."/>
            <person name="Ma J."/>
        </authorList>
    </citation>
    <scope>NUCLEOTIDE SEQUENCE [LARGE SCALE GENOMIC DNA]</scope>
    <source>
        <strain evidence="4">SHR3</strain>
    </source>
</reference>
<keyword evidence="4" id="KW-1185">Reference proteome</keyword>
<dbReference type="Proteomes" id="UP001595974">
    <property type="component" value="Unassembled WGS sequence"/>
</dbReference>
<dbReference type="InterPro" id="IPR011050">
    <property type="entry name" value="Pectin_lyase_fold/virulence"/>
</dbReference>
<evidence type="ECO:0000313" key="4">
    <source>
        <dbReference type="Proteomes" id="UP001595974"/>
    </source>
</evidence>
<accession>A0ABW1AMD0</accession>
<evidence type="ECO:0000256" key="1">
    <source>
        <dbReference type="ARBA" id="ARBA00022729"/>
    </source>
</evidence>
<dbReference type="NCBIfam" id="TIGR02601">
    <property type="entry name" value="autotrns_rpt"/>
    <property type="match status" value="14"/>
</dbReference>
<dbReference type="Pfam" id="PF12951">
    <property type="entry name" value="PATR"/>
    <property type="match status" value="17"/>
</dbReference>
<dbReference type="InterPro" id="IPR043990">
    <property type="entry name" value="AC_1"/>
</dbReference>
<dbReference type="SUPFAM" id="SSF51126">
    <property type="entry name" value="Pectin lyase-like"/>
    <property type="match status" value="7"/>
</dbReference>
<dbReference type="InterPro" id="IPR005546">
    <property type="entry name" value="Autotransporte_beta"/>
</dbReference>
<keyword evidence="1" id="KW-0732">Signal</keyword>
<evidence type="ECO:0000259" key="2">
    <source>
        <dbReference type="PROSITE" id="PS51208"/>
    </source>
</evidence>
<dbReference type="InterPro" id="IPR006315">
    <property type="entry name" value="OM_autotransptr_brl_dom"/>
</dbReference>
<dbReference type="Pfam" id="PF18883">
    <property type="entry name" value="AC_1"/>
    <property type="match status" value="1"/>
</dbReference>
<dbReference type="SMART" id="SM00869">
    <property type="entry name" value="Autotransporter"/>
    <property type="match status" value="1"/>
</dbReference>
<dbReference type="RefSeq" id="WP_198363175.1">
    <property type="nucleotide sequence ID" value="NZ_JBHSOG010000011.1"/>
</dbReference>
<comment type="caution">
    <text evidence="3">The sequence shown here is derived from an EMBL/GenBank/DDBJ whole genome shotgun (WGS) entry which is preliminary data.</text>
</comment>
<dbReference type="PANTHER" id="PTHR35037:SF3">
    <property type="entry name" value="C-TERMINAL REGION OF AIDA-LIKE PROTEIN"/>
    <property type="match status" value="1"/>
</dbReference>
<dbReference type="SUPFAM" id="SSF103515">
    <property type="entry name" value="Autotransporter"/>
    <property type="match status" value="1"/>
</dbReference>
<dbReference type="InterPro" id="IPR051551">
    <property type="entry name" value="Autotransporter_adhesion"/>
</dbReference>